<keyword evidence="3" id="KW-1185">Reference proteome</keyword>
<name>A0ABQ6MWS4_9STRA</name>
<reference evidence="2 3" key="1">
    <citation type="journal article" date="2023" name="Commun. Biol.">
        <title>Genome analysis of Parmales, the sister group of diatoms, reveals the evolutionary specialization of diatoms from phago-mixotrophs to photoautotrophs.</title>
        <authorList>
            <person name="Ban H."/>
            <person name="Sato S."/>
            <person name="Yoshikawa S."/>
            <person name="Yamada K."/>
            <person name="Nakamura Y."/>
            <person name="Ichinomiya M."/>
            <person name="Sato N."/>
            <person name="Blanc-Mathieu R."/>
            <person name="Endo H."/>
            <person name="Kuwata A."/>
            <person name="Ogata H."/>
        </authorList>
    </citation>
    <scope>NUCLEOTIDE SEQUENCE [LARGE SCALE GENOMIC DNA]</scope>
</reference>
<comment type="caution">
    <text evidence="2">The sequence shown here is derived from an EMBL/GenBank/DDBJ whole genome shotgun (WGS) entry which is preliminary data.</text>
</comment>
<accession>A0ABQ6MWS4</accession>
<dbReference type="Proteomes" id="UP001165060">
    <property type="component" value="Unassembled WGS sequence"/>
</dbReference>
<feature type="non-terminal residue" evidence="2">
    <location>
        <position position="800"/>
    </location>
</feature>
<feature type="compositionally biased region" description="Low complexity" evidence="1">
    <location>
        <begin position="153"/>
        <end position="173"/>
    </location>
</feature>
<evidence type="ECO:0000256" key="1">
    <source>
        <dbReference type="SAM" id="MobiDB-lite"/>
    </source>
</evidence>
<proteinExistence type="predicted"/>
<organism evidence="2 3">
    <name type="scientific">Tetraparma gracilis</name>
    <dbReference type="NCBI Taxonomy" id="2962635"/>
    <lineage>
        <taxon>Eukaryota</taxon>
        <taxon>Sar</taxon>
        <taxon>Stramenopiles</taxon>
        <taxon>Ochrophyta</taxon>
        <taxon>Bolidophyceae</taxon>
        <taxon>Parmales</taxon>
        <taxon>Triparmaceae</taxon>
        <taxon>Tetraparma</taxon>
    </lineage>
</organism>
<sequence>MFDTSNAIQYKQNFLSLSLSQTSPTAVKKARTLKIHAEPLQVANDILRHLDAAVLRGKVPTTEPASPPPTASHEFHQNLRRIKKTLHHHLLLRLQADQYSSNGSLRVDFRSASEVPHAIAGSFTLVRELHGCSLLTVAVKADAVDKKRRSTRRASTTRGASTRGRASTRRGSAVKPKAPTAEGAPAEGDVLSYEHANELLDSFLNLVPVLFAHYDKSSEVDMAELERLSDFFETTTTEPTRNEAAVLNEALAFDEKPWRRIAGTVREPVEYFQAKATEGSAWGKAFTTVDASAISVVSWLWHFMSYERVDAHKRDMGDRMRMAVDVPNSHSMFQAAKVKIGPGIDDRIFGAYWTWRKEEDGSFSLVVAPVKAFQEPGHPNLAARFEAFLDDHARATRSVRGSIIGSYRVVPLAENVCRVTLVFQGDVKGKIPVLARDWSVKSMLTILDIVRDRFEREGKAVDAELRAALPPPPSLSELGDDARRVVRSCLALEKKTKAAVSNSGAKKLLAQHAIGASSAAVTQVQAGNATESLDDSWVKLTSKSPFVSFSMKYTKPEGKRTSRVVGKAKAVIDCSAREALAYQFAACGREKMRILNENSQPATLILLEHTEHDFEWATVKTLPFPLTNREFLGRQLCYKDDVTGDFVLVCEPLPENVKVDYGANLKVVRGNSSSILRITSIKNDTQCEVNLVQCGDAGGFVPERVIVAKIPVALSGVVELRELFQRDAAVDEVECDAAMDVLEHDEQVYDDEEDVFLVDVRTKLGGLKEEDSVELLSPDSRVKMYSVQRRGGGGAIERAA</sequence>
<dbReference type="Gene3D" id="3.30.530.20">
    <property type="match status" value="2"/>
</dbReference>
<evidence type="ECO:0008006" key="4">
    <source>
        <dbReference type="Google" id="ProtNLM"/>
    </source>
</evidence>
<feature type="region of interest" description="Disordered" evidence="1">
    <location>
        <begin position="145"/>
        <end position="186"/>
    </location>
</feature>
<gene>
    <name evidence="2" type="ORF">TeGR_g2654</name>
</gene>
<dbReference type="EMBL" id="BRYB01001861">
    <property type="protein sequence ID" value="GMI35149.1"/>
    <property type="molecule type" value="Genomic_DNA"/>
</dbReference>
<dbReference type="SUPFAM" id="SSF55961">
    <property type="entry name" value="Bet v1-like"/>
    <property type="match status" value="2"/>
</dbReference>
<protein>
    <recommendedName>
        <fullName evidence="4">START domain-containing protein</fullName>
    </recommendedName>
</protein>
<dbReference type="InterPro" id="IPR023393">
    <property type="entry name" value="START-like_dom_sf"/>
</dbReference>
<evidence type="ECO:0000313" key="3">
    <source>
        <dbReference type="Proteomes" id="UP001165060"/>
    </source>
</evidence>
<evidence type="ECO:0000313" key="2">
    <source>
        <dbReference type="EMBL" id="GMI35149.1"/>
    </source>
</evidence>